<feature type="region of interest" description="Disordered" evidence="1">
    <location>
        <begin position="109"/>
        <end position="137"/>
    </location>
</feature>
<evidence type="ECO:0000313" key="2">
    <source>
        <dbReference type="EMBL" id="GFO35496.1"/>
    </source>
</evidence>
<protein>
    <submittedName>
        <fullName evidence="2">Uncharacterized protein</fullName>
    </submittedName>
</protein>
<evidence type="ECO:0000313" key="3">
    <source>
        <dbReference type="Proteomes" id="UP000735302"/>
    </source>
</evidence>
<sequence length="213" mass="24812">MKHIKVGRRQNVSRILEQRKKPTKYENIYEEKTRMLHNENSAIERLSTDEPKSKHPLGTDENEPIQLLVLVLKKKDEEQEREVRNFQYLLCESLDVAVMITQIMQRRAEQRENAGQRKTLLSPQTTRSSEESGGRQVSITHTLTPGRDVCSFSVTVRPDRLYPGIQSALDIHCFSENLIHPSPGRRFRIPLFIFIRTRSLQVRRGHEKSVSKI</sequence>
<evidence type="ECO:0000256" key="1">
    <source>
        <dbReference type="SAM" id="MobiDB-lite"/>
    </source>
</evidence>
<keyword evidence="3" id="KW-1185">Reference proteome</keyword>
<dbReference type="EMBL" id="BLXT01006999">
    <property type="protein sequence ID" value="GFO35496.1"/>
    <property type="molecule type" value="Genomic_DNA"/>
</dbReference>
<gene>
    <name evidence="2" type="ORF">PoB_006200100</name>
</gene>
<comment type="caution">
    <text evidence="2">The sequence shown here is derived from an EMBL/GenBank/DDBJ whole genome shotgun (WGS) entry which is preliminary data.</text>
</comment>
<reference evidence="2 3" key="1">
    <citation type="journal article" date="2021" name="Elife">
        <title>Chloroplast acquisition without the gene transfer in kleptoplastic sea slugs, Plakobranchus ocellatus.</title>
        <authorList>
            <person name="Maeda T."/>
            <person name="Takahashi S."/>
            <person name="Yoshida T."/>
            <person name="Shimamura S."/>
            <person name="Takaki Y."/>
            <person name="Nagai Y."/>
            <person name="Toyoda A."/>
            <person name="Suzuki Y."/>
            <person name="Arimoto A."/>
            <person name="Ishii H."/>
            <person name="Satoh N."/>
            <person name="Nishiyama T."/>
            <person name="Hasebe M."/>
            <person name="Maruyama T."/>
            <person name="Minagawa J."/>
            <person name="Obokata J."/>
            <person name="Shigenobu S."/>
        </authorList>
    </citation>
    <scope>NUCLEOTIDE SEQUENCE [LARGE SCALE GENOMIC DNA]</scope>
</reference>
<proteinExistence type="predicted"/>
<name>A0AAV4CUF2_9GAST</name>
<dbReference type="Proteomes" id="UP000735302">
    <property type="component" value="Unassembled WGS sequence"/>
</dbReference>
<dbReference type="AlphaFoldDB" id="A0AAV4CUF2"/>
<accession>A0AAV4CUF2</accession>
<organism evidence="2 3">
    <name type="scientific">Plakobranchus ocellatus</name>
    <dbReference type="NCBI Taxonomy" id="259542"/>
    <lineage>
        <taxon>Eukaryota</taxon>
        <taxon>Metazoa</taxon>
        <taxon>Spiralia</taxon>
        <taxon>Lophotrochozoa</taxon>
        <taxon>Mollusca</taxon>
        <taxon>Gastropoda</taxon>
        <taxon>Heterobranchia</taxon>
        <taxon>Euthyneura</taxon>
        <taxon>Panpulmonata</taxon>
        <taxon>Sacoglossa</taxon>
        <taxon>Placobranchoidea</taxon>
        <taxon>Plakobranchidae</taxon>
        <taxon>Plakobranchus</taxon>
    </lineage>
</organism>